<dbReference type="AlphaFoldDB" id="A0A1Y1IM30"/>
<evidence type="ECO:0000256" key="2">
    <source>
        <dbReference type="SAM" id="MobiDB-lite"/>
    </source>
</evidence>
<gene>
    <name evidence="3" type="ORF">KFL_008840040</name>
</gene>
<dbReference type="OMA" id="DAGGITW"/>
<organism evidence="3 4">
    <name type="scientific">Klebsormidium nitens</name>
    <name type="common">Green alga</name>
    <name type="synonym">Ulothrix nitens</name>
    <dbReference type="NCBI Taxonomy" id="105231"/>
    <lineage>
        <taxon>Eukaryota</taxon>
        <taxon>Viridiplantae</taxon>
        <taxon>Streptophyta</taxon>
        <taxon>Klebsormidiophyceae</taxon>
        <taxon>Klebsormidiales</taxon>
        <taxon>Klebsormidiaceae</taxon>
        <taxon>Klebsormidium</taxon>
    </lineage>
</organism>
<dbReference type="EMBL" id="DF237833">
    <property type="protein sequence ID" value="GAQ91930.1"/>
    <property type="molecule type" value="Genomic_DNA"/>
</dbReference>
<protein>
    <submittedName>
        <fullName evidence="3">Uncharacterized protein</fullName>
    </submittedName>
</protein>
<feature type="compositionally biased region" description="Basic residues" evidence="2">
    <location>
        <begin position="176"/>
        <end position="187"/>
    </location>
</feature>
<name>A0A1Y1IM30_KLENI</name>
<evidence type="ECO:0000313" key="3">
    <source>
        <dbReference type="EMBL" id="GAQ91930.1"/>
    </source>
</evidence>
<dbReference type="PANTHER" id="PTHR35507">
    <property type="entry name" value="OS09G0488600 PROTEIN"/>
    <property type="match status" value="1"/>
</dbReference>
<accession>A0A1Y1IM30</accession>
<feature type="coiled-coil region" evidence="1">
    <location>
        <begin position="779"/>
        <end position="806"/>
    </location>
</feature>
<keyword evidence="1" id="KW-0175">Coiled coil</keyword>
<feature type="compositionally biased region" description="Polar residues" evidence="2">
    <location>
        <begin position="189"/>
        <end position="202"/>
    </location>
</feature>
<reference evidence="3 4" key="1">
    <citation type="journal article" date="2014" name="Nat. Commun.">
        <title>Klebsormidium flaccidum genome reveals primary factors for plant terrestrial adaptation.</title>
        <authorList>
            <person name="Hori K."/>
            <person name="Maruyama F."/>
            <person name="Fujisawa T."/>
            <person name="Togashi T."/>
            <person name="Yamamoto N."/>
            <person name="Seo M."/>
            <person name="Sato S."/>
            <person name="Yamada T."/>
            <person name="Mori H."/>
            <person name="Tajima N."/>
            <person name="Moriyama T."/>
            <person name="Ikeuchi M."/>
            <person name="Watanabe M."/>
            <person name="Wada H."/>
            <person name="Kobayashi K."/>
            <person name="Saito M."/>
            <person name="Masuda T."/>
            <person name="Sasaki-Sekimoto Y."/>
            <person name="Mashiguchi K."/>
            <person name="Awai K."/>
            <person name="Shimojima M."/>
            <person name="Masuda S."/>
            <person name="Iwai M."/>
            <person name="Nobusawa T."/>
            <person name="Narise T."/>
            <person name="Kondo S."/>
            <person name="Saito H."/>
            <person name="Sato R."/>
            <person name="Murakawa M."/>
            <person name="Ihara Y."/>
            <person name="Oshima-Yamada Y."/>
            <person name="Ohtaka K."/>
            <person name="Satoh M."/>
            <person name="Sonobe K."/>
            <person name="Ishii M."/>
            <person name="Ohtani R."/>
            <person name="Kanamori-Sato M."/>
            <person name="Honoki R."/>
            <person name="Miyazaki D."/>
            <person name="Mochizuki H."/>
            <person name="Umetsu J."/>
            <person name="Higashi K."/>
            <person name="Shibata D."/>
            <person name="Kamiya Y."/>
            <person name="Sato N."/>
            <person name="Nakamura Y."/>
            <person name="Tabata S."/>
            <person name="Ida S."/>
            <person name="Kurokawa K."/>
            <person name="Ohta H."/>
        </authorList>
    </citation>
    <scope>NUCLEOTIDE SEQUENCE [LARGE SCALE GENOMIC DNA]</scope>
    <source>
        <strain evidence="3 4">NIES-2285</strain>
    </source>
</reference>
<feature type="compositionally biased region" description="Basic and acidic residues" evidence="2">
    <location>
        <begin position="916"/>
        <end position="948"/>
    </location>
</feature>
<proteinExistence type="predicted"/>
<feature type="compositionally biased region" description="Low complexity" evidence="2">
    <location>
        <begin position="535"/>
        <end position="547"/>
    </location>
</feature>
<feature type="coiled-coil region" evidence="1">
    <location>
        <begin position="708"/>
        <end position="742"/>
    </location>
</feature>
<keyword evidence="4" id="KW-1185">Reference proteome</keyword>
<feature type="region of interest" description="Disordered" evidence="2">
    <location>
        <begin position="609"/>
        <end position="629"/>
    </location>
</feature>
<feature type="region of interest" description="Disordered" evidence="2">
    <location>
        <begin position="527"/>
        <end position="547"/>
    </location>
</feature>
<evidence type="ECO:0000313" key="4">
    <source>
        <dbReference type="Proteomes" id="UP000054558"/>
    </source>
</evidence>
<feature type="region of interest" description="Disordered" evidence="2">
    <location>
        <begin position="143"/>
        <end position="205"/>
    </location>
</feature>
<dbReference type="Proteomes" id="UP000054558">
    <property type="component" value="Unassembled WGS sequence"/>
</dbReference>
<dbReference type="PANTHER" id="PTHR35507:SF1">
    <property type="entry name" value="TMF_TATA_BD DOMAIN-CONTAINING PROTEIN"/>
    <property type="match status" value="1"/>
</dbReference>
<feature type="compositionally biased region" description="Basic and acidic residues" evidence="2">
    <location>
        <begin position="959"/>
        <end position="968"/>
    </location>
</feature>
<feature type="compositionally biased region" description="Pro residues" evidence="2">
    <location>
        <begin position="307"/>
        <end position="319"/>
    </location>
</feature>
<feature type="region of interest" description="Disordered" evidence="2">
    <location>
        <begin position="879"/>
        <end position="974"/>
    </location>
</feature>
<feature type="region of interest" description="Disordered" evidence="2">
    <location>
        <begin position="644"/>
        <end position="668"/>
    </location>
</feature>
<evidence type="ECO:0000256" key="1">
    <source>
        <dbReference type="SAM" id="Coils"/>
    </source>
</evidence>
<feature type="region of interest" description="Disordered" evidence="2">
    <location>
        <begin position="299"/>
        <end position="340"/>
    </location>
</feature>
<feature type="region of interest" description="Disordered" evidence="2">
    <location>
        <begin position="1"/>
        <end position="59"/>
    </location>
</feature>
<sequence length="974" mass="99899">MFTAFTTRRLSLASHEEARPTPARPCLPATSAAHSARKPPLGKASRGERCEHGAAQGPGTLMEQMADLRLLTPGKGAACADEWNRNSLRFGQEMLGTLEQQGQGALRKRRRSLGGRLQNSMTGFDEPEDMFGDLGCGQPVEAGWGKQDAGLPPLHGFFGQDSVRRSANQNPFATPRKVKKPTARRQSKPPGSQPQTVSSGPAQLTLGGGLAGDVGAVDIGGLGKVLGPEERVAWHTFAPLQRVLIVAVAAAAAANLQRADGREKGRLKRAVQARDHALALLRRQMGEALARKMAPLTEQAGTQTSPPAGPAAPPTPAAPVPQAASPKPPPPASPPQLSLGSISCATFSPSPPLPFRCASPAPLLQPAVAPPAETAPPACTVSAADARCMRDLARTLAGPTNLSASFESVVAHAVLSGGKALRESVESVTGARQRGAGRLFQEGAAASPGRDARASAAFPAGGLSAVDPNLVHLRASFDSDCGNQADMAARCAAAIARAKDAALAVLTREAAAVLAALVVVVRKAEELERAEPARPAEGAATDLADAATQPSAAGAALQTAVEGATTRLVSLQQAVSATWHSLGPAALAALKASAAGGGAAAKTWGRQLPGEQENASPSHSRHPPRGAALRASLGSCSPGLRVPPLSRSADGLPSPAGSAWSRWTGGTTPHGRHAGDAEAALPGGVAAAVRRAVEHMARQDASGHGGAAAQLMAELEHAAAKATGMEAQLAALQAQLAAVRDEDASAQVRLAAEARGLAGEVAVRDCAIGQLRRSHAVVVAAKDAELTRHRQQVAALREELQQAEALLELAWTGEPGVLGTATPGAGCNKAAELDRLWQQELSLPPCGPALPHAPPPAQPLKCTPRDACDAAPLSEPASACQASLGGTEADSSSGGPRVRDESAAAVQHSGPSLELTARDAWREEGSALGRDGKARHCDVRAPAHDSLSRKTGRNGGDAPSRKDDDGAPKRRRWI</sequence>